<sequence length="252" mass="26975">MVAISELAGVVLDTDGVITSTASVHAAAWKHTFDIFLAEWGERVGKRYPPFDVYEDYPRHVDGRSREDGIRAFLASRGIALPEEPPAEDPETPTVTSLGRRKNDDFLQRLSEDGAAVIHPTIEMIHRLRRAGTTVAAVSASRNCASVLRAAGVGDLVDVRVDGVDADRLGLAGKPAPDLFLEAARRMGLGPHDCAVVEDARSGVQAGRRGGFALVVGLDRSGQSEDLYRDGADVVVEDLTELERDPARGGPA</sequence>
<dbReference type="InterPro" id="IPR006439">
    <property type="entry name" value="HAD-SF_hydro_IA"/>
</dbReference>
<gene>
    <name evidence="1" type="ORF">EFW17_03155</name>
</gene>
<dbReference type="PANTHER" id="PTHR43481">
    <property type="entry name" value="FRUCTOSE-1-PHOSPHATE PHOSPHATASE"/>
    <property type="match status" value="1"/>
</dbReference>
<dbReference type="OrthoDB" id="9797743at2"/>
<dbReference type="Pfam" id="PF00702">
    <property type="entry name" value="Hydrolase"/>
    <property type="match status" value="1"/>
</dbReference>
<dbReference type="GO" id="GO:0050308">
    <property type="term" value="F:sugar-phosphatase activity"/>
    <property type="evidence" value="ECO:0007669"/>
    <property type="project" value="TreeGrafter"/>
</dbReference>
<keyword evidence="2" id="KW-1185">Reference proteome</keyword>
<dbReference type="NCBIfam" id="TIGR01509">
    <property type="entry name" value="HAD-SF-IA-v3"/>
    <property type="match status" value="1"/>
</dbReference>
<dbReference type="InterPro" id="IPR036412">
    <property type="entry name" value="HAD-like_sf"/>
</dbReference>
<dbReference type="InterPro" id="IPR051806">
    <property type="entry name" value="HAD-like_SPP"/>
</dbReference>
<dbReference type="EMBL" id="RJMB01000002">
    <property type="protein sequence ID" value="RNL86881.1"/>
    <property type="molecule type" value="Genomic_DNA"/>
</dbReference>
<reference evidence="1 2" key="1">
    <citation type="submission" date="2018-11" db="EMBL/GenBank/DDBJ databases">
        <title>The genome draft of YIM 96095.</title>
        <authorList>
            <person name="Tang S.-K."/>
            <person name="Chunyu W.-X."/>
            <person name="Feng Y.-Z."/>
        </authorList>
    </citation>
    <scope>NUCLEOTIDE SEQUENCE [LARGE SCALE GENOMIC DNA]</scope>
    <source>
        <strain evidence="1 2">YIM 96095</strain>
    </source>
</reference>
<evidence type="ECO:0000313" key="1">
    <source>
        <dbReference type="EMBL" id="RNL86881.1"/>
    </source>
</evidence>
<dbReference type="SFLD" id="SFLDG01129">
    <property type="entry name" value="C1.5:_HAD__Beta-PGM__Phosphata"/>
    <property type="match status" value="1"/>
</dbReference>
<dbReference type="SFLD" id="SFLDS00003">
    <property type="entry name" value="Haloacid_Dehalogenase"/>
    <property type="match status" value="1"/>
</dbReference>
<protein>
    <submittedName>
        <fullName evidence="1">HAD family hydrolase</fullName>
    </submittedName>
</protein>
<proteinExistence type="predicted"/>
<dbReference type="InterPro" id="IPR023214">
    <property type="entry name" value="HAD_sf"/>
</dbReference>
<dbReference type="Gene3D" id="1.10.150.240">
    <property type="entry name" value="Putative phosphatase, domain 2"/>
    <property type="match status" value="1"/>
</dbReference>
<evidence type="ECO:0000313" key="2">
    <source>
        <dbReference type="Proteomes" id="UP000269198"/>
    </source>
</evidence>
<dbReference type="PANTHER" id="PTHR43481:SF4">
    <property type="entry name" value="GLYCEROL-1-PHOSPHATE PHOSPHOHYDROLASE 1-RELATED"/>
    <property type="match status" value="1"/>
</dbReference>
<comment type="caution">
    <text evidence="1">The sequence shown here is derived from an EMBL/GenBank/DDBJ whole genome shotgun (WGS) entry which is preliminary data.</text>
</comment>
<keyword evidence="1" id="KW-0378">Hydrolase</keyword>
<dbReference type="RefSeq" id="WP_123199709.1">
    <property type="nucleotide sequence ID" value="NZ_RJMB01000002.1"/>
</dbReference>
<accession>A0A3N0EGG5</accession>
<dbReference type="SUPFAM" id="SSF56784">
    <property type="entry name" value="HAD-like"/>
    <property type="match status" value="1"/>
</dbReference>
<name>A0A3N0EGG5_9ACTN</name>
<dbReference type="Proteomes" id="UP000269198">
    <property type="component" value="Unassembled WGS sequence"/>
</dbReference>
<dbReference type="InterPro" id="IPR023198">
    <property type="entry name" value="PGP-like_dom2"/>
</dbReference>
<dbReference type="AlphaFoldDB" id="A0A3N0EGG5"/>
<dbReference type="Gene3D" id="3.40.50.1000">
    <property type="entry name" value="HAD superfamily/HAD-like"/>
    <property type="match status" value="1"/>
</dbReference>
<organism evidence="1 2">
    <name type="scientific">Halostreptopolyspora alba</name>
    <dbReference type="NCBI Taxonomy" id="2487137"/>
    <lineage>
        <taxon>Bacteria</taxon>
        <taxon>Bacillati</taxon>
        <taxon>Actinomycetota</taxon>
        <taxon>Actinomycetes</taxon>
        <taxon>Streptosporangiales</taxon>
        <taxon>Nocardiopsidaceae</taxon>
        <taxon>Halostreptopolyspora</taxon>
    </lineage>
</organism>